<name>A0AAJ4RCX3_9BACT</name>
<keyword evidence="4" id="KW-0378">Hydrolase</keyword>
<comment type="similarity">
    <text evidence="1 2">Belongs to the UPF0102 family.</text>
</comment>
<dbReference type="InterPro" id="IPR011335">
    <property type="entry name" value="Restrct_endonuc-II-like"/>
</dbReference>
<sequence>MNTFNKGRAAESKAADFLESKGFKIIEKNFYCKGGEIDIIAFKNDTFHFVEVKSGRDFEPVYNITPQKIKRITKCLFRYVQKNKITSAYCISAVIIKENSIEIIENLTL</sequence>
<evidence type="ECO:0000313" key="3">
    <source>
        <dbReference type="EMBL" id="QCI27703.1"/>
    </source>
</evidence>
<gene>
    <name evidence="3" type="ORF">C6V80_01605</name>
    <name evidence="4" type="ORF">EDC58_1106</name>
</gene>
<keyword evidence="4" id="KW-0255">Endonuclease</keyword>
<dbReference type="RefSeq" id="WP_123352505.1">
    <property type="nucleotide sequence ID" value="NZ_CP027432.2"/>
</dbReference>
<dbReference type="PANTHER" id="PTHR34039:SF1">
    <property type="entry name" value="UPF0102 PROTEIN YRAN"/>
    <property type="match status" value="1"/>
</dbReference>
<dbReference type="NCBIfam" id="NF009152">
    <property type="entry name" value="PRK12497.2-4"/>
    <property type="match status" value="1"/>
</dbReference>
<dbReference type="PANTHER" id="PTHR34039">
    <property type="entry name" value="UPF0102 PROTEIN YRAN"/>
    <property type="match status" value="1"/>
</dbReference>
<keyword evidence="6" id="KW-1185">Reference proteome</keyword>
<keyword evidence="4" id="KW-0540">Nuclease</keyword>
<evidence type="ECO:0000313" key="6">
    <source>
        <dbReference type="Proteomes" id="UP000298805"/>
    </source>
</evidence>
<dbReference type="GO" id="GO:0003676">
    <property type="term" value="F:nucleic acid binding"/>
    <property type="evidence" value="ECO:0007669"/>
    <property type="project" value="InterPro"/>
</dbReference>
<dbReference type="Proteomes" id="UP000272781">
    <property type="component" value="Unassembled WGS sequence"/>
</dbReference>
<evidence type="ECO:0000313" key="5">
    <source>
        <dbReference type="Proteomes" id="UP000272781"/>
    </source>
</evidence>
<organism evidence="4 5">
    <name type="scientific">Caminibacter pacificus</name>
    <dbReference type="NCBI Taxonomy" id="1424653"/>
    <lineage>
        <taxon>Bacteria</taxon>
        <taxon>Pseudomonadati</taxon>
        <taxon>Campylobacterota</taxon>
        <taxon>Epsilonproteobacteria</taxon>
        <taxon>Nautiliales</taxon>
        <taxon>Nautiliaceae</taxon>
        <taxon>Caminibacter</taxon>
    </lineage>
</organism>
<dbReference type="Gene3D" id="3.40.1350.10">
    <property type="match status" value="1"/>
</dbReference>
<reference evidence="3" key="3">
    <citation type="submission" date="2019-06" db="EMBL/GenBank/DDBJ databases">
        <title>A comparative analysis of the Nautiliaceae.</title>
        <authorList>
            <person name="Grosche A."/>
            <person name="Smedile F."/>
            <person name="Vetriani C."/>
        </authorList>
    </citation>
    <scope>NUCLEOTIDE SEQUENCE</scope>
    <source>
        <strain evidence="3">TB6</strain>
    </source>
</reference>
<dbReference type="EMBL" id="RJVK01000002">
    <property type="protein sequence ID" value="ROR40121.1"/>
    <property type="molecule type" value="Genomic_DNA"/>
</dbReference>
<dbReference type="InterPro" id="IPR003509">
    <property type="entry name" value="UPF0102_YraN-like"/>
</dbReference>
<dbReference type="HAMAP" id="MF_00048">
    <property type="entry name" value="UPF0102"/>
    <property type="match status" value="1"/>
</dbReference>
<accession>A0AAJ4RCX3</accession>
<dbReference type="Pfam" id="PF02021">
    <property type="entry name" value="UPF0102"/>
    <property type="match status" value="1"/>
</dbReference>
<reference evidence="6" key="1">
    <citation type="submission" date="2018-03" db="EMBL/GenBank/DDBJ databases">
        <title>A comparative analysis of the Nautiliaceae.</title>
        <authorList>
            <person name="Grosche A."/>
            <person name="Smedile F."/>
            <person name="Vetriani C."/>
        </authorList>
    </citation>
    <scope>NUCLEOTIDE SEQUENCE [LARGE SCALE GENOMIC DNA]</scope>
    <source>
        <strain evidence="6">TB6</strain>
    </source>
</reference>
<evidence type="ECO:0000313" key="4">
    <source>
        <dbReference type="EMBL" id="ROR40121.1"/>
    </source>
</evidence>
<dbReference type="GO" id="GO:0004519">
    <property type="term" value="F:endonuclease activity"/>
    <property type="evidence" value="ECO:0007669"/>
    <property type="project" value="UniProtKB-KW"/>
</dbReference>
<dbReference type="Proteomes" id="UP000298805">
    <property type="component" value="Chromosome"/>
</dbReference>
<proteinExistence type="inferred from homology"/>
<dbReference type="SUPFAM" id="SSF52980">
    <property type="entry name" value="Restriction endonuclease-like"/>
    <property type="match status" value="1"/>
</dbReference>
<dbReference type="InterPro" id="IPR011856">
    <property type="entry name" value="tRNA_endonuc-like_dom_sf"/>
</dbReference>
<dbReference type="EMBL" id="CP027432">
    <property type="protein sequence ID" value="QCI27703.1"/>
    <property type="molecule type" value="Genomic_DNA"/>
</dbReference>
<dbReference type="AlphaFoldDB" id="A0AAJ4RCX3"/>
<reference evidence="4 5" key="2">
    <citation type="submission" date="2018-11" db="EMBL/GenBank/DDBJ databases">
        <title>Genomic Encyclopedia of Type Strains, Phase IV (KMG-IV): sequencing the most valuable type-strain genomes for metagenomic binning, comparative biology and taxonomic classification.</title>
        <authorList>
            <person name="Goeker M."/>
        </authorList>
    </citation>
    <scope>NUCLEOTIDE SEQUENCE [LARGE SCALE GENOMIC DNA]</scope>
    <source>
        <strain evidence="4 5">DSM 27783</strain>
    </source>
</reference>
<protein>
    <recommendedName>
        <fullName evidence="2">UPF0102 protein C6V80_01605</fullName>
    </recommendedName>
</protein>
<evidence type="ECO:0000256" key="2">
    <source>
        <dbReference type="HAMAP-Rule" id="MF_00048"/>
    </source>
</evidence>
<evidence type="ECO:0000256" key="1">
    <source>
        <dbReference type="ARBA" id="ARBA00006738"/>
    </source>
</evidence>